<evidence type="ECO:0000313" key="7">
    <source>
        <dbReference type="EMBL" id="TDX52115.1"/>
    </source>
</evidence>
<dbReference type="GO" id="GO:0042371">
    <property type="term" value="P:vitamin K biosynthetic process"/>
    <property type="evidence" value="ECO:0007669"/>
    <property type="project" value="TreeGrafter"/>
</dbReference>
<dbReference type="Pfam" id="PF01040">
    <property type="entry name" value="UbiA"/>
    <property type="match status" value="1"/>
</dbReference>
<keyword evidence="3 6" id="KW-0812">Transmembrane</keyword>
<dbReference type="EMBL" id="SOEG01000008">
    <property type="protein sequence ID" value="TDX52115.1"/>
    <property type="molecule type" value="Genomic_DNA"/>
</dbReference>
<evidence type="ECO:0000256" key="6">
    <source>
        <dbReference type="SAM" id="Phobius"/>
    </source>
</evidence>
<dbReference type="PANTHER" id="PTHR13929">
    <property type="entry name" value="1,4-DIHYDROXY-2-NAPHTHOATE OCTAPRENYLTRANSFERASE"/>
    <property type="match status" value="1"/>
</dbReference>
<reference evidence="7 8" key="1">
    <citation type="submission" date="2019-03" db="EMBL/GenBank/DDBJ databases">
        <title>Subsurface microbial communities from deep shales in Ohio and West Virginia, USA.</title>
        <authorList>
            <person name="Wrighton K."/>
        </authorList>
    </citation>
    <scope>NUCLEOTIDE SEQUENCE [LARGE SCALE GENOMIC DNA]</scope>
    <source>
        <strain evidence="7 8">MSL 6dP</strain>
    </source>
</reference>
<dbReference type="InterPro" id="IPR000537">
    <property type="entry name" value="UbiA_prenyltransferase"/>
</dbReference>
<keyword evidence="8" id="KW-1185">Reference proteome</keyword>
<feature type="transmembrane region" description="Helical" evidence="6">
    <location>
        <begin position="115"/>
        <end position="131"/>
    </location>
</feature>
<feature type="transmembrane region" description="Helical" evidence="6">
    <location>
        <begin position="143"/>
        <end position="164"/>
    </location>
</feature>
<comment type="subcellular location">
    <subcellularLocation>
        <location evidence="1">Membrane</location>
        <topology evidence="1">Multi-pass membrane protein</topology>
    </subcellularLocation>
</comment>
<accession>A0A4R8H4Z3</accession>
<dbReference type="PANTHER" id="PTHR13929:SF0">
    <property type="entry name" value="UBIA PRENYLTRANSFERASE DOMAIN-CONTAINING PROTEIN 1"/>
    <property type="match status" value="1"/>
</dbReference>
<feature type="transmembrane region" description="Helical" evidence="6">
    <location>
        <begin position="170"/>
        <end position="188"/>
    </location>
</feature>
<evidence type="ECO:0000256" key="3">
    <source>
        <dbReference type="ARBA" id="ARBA00022692"/>
    </source>
</evidence>
<feature type="transmembrane region" description="Helical" evidence="6">
    <location>
        <begin position="90"/>
        <end position="109"/>
    </location>
</feature>
<gene>
    <name evidence="7" type="ORF">C7959_10837</name>
</gene>
<feature type="transmembrane region" description="Helical" evidence="6">
    <location>
        <begin position="242"/>
        <end position="261"/>
    </location>
</feature>
<dbReference type="STRING" id="926561.GCA_000379025_02542"/>
<dbReference type="Proteomes" id="UP000295832">
    <property type="component" value="Unassembled WGS sequence"/>
</dbReference>
<dbReference type="GO" id="GO:0004659">
    <property type="term" value="F:prenyltransferase activity"/>
    <property type="evidence" value="ECO:0007669"/>
    <property type="project" value="InterPro"/>
</dbReference>
<feature type="transmembrane region" description="Helical" evidence="6">
    <location>
        <begin position="273"/>
        <end position="292"/>
    </location>
</feature>
<keyword evidence="2 7" id="KW-0808">Transferase</keyword>
<keyword evidence="5 6" id="KW-0472">Membrane</keyword>
<evidence type="ECO:0000256" key="1">
    <source>
        <dbReference type="ARBA" id="ARBA00004141"/>
    </source>
</evidence>
<feature type="transmembrane region" description="Helical" evidence="6">
    <location>
        <begin position="40"/>
        <end position="60"/>
    </location>
</feature>
<comment type="caution">
    <text evidence="7">The sequence shown here is derived from an EMBL/GenBank/DDBJ whole genome shotgun (WGS) entry which is preliminary data.</text>
</comment>
<dbReference type="RefSeq" id="WP_134115996.1">
    <property type="nucleotide sequence ID" value="NZ_SOEG01000008.1"/>
</dbReference>
<organism evidence="7 8">
    <name type="scientific">Orenia marismortui</name>
    <dbReference type="NCBI Taxonomy" id="46469"/>
    <lineage>
        <taxon>Bacteria</taxon>
        <taxon>Bacillati</taxon>
        <taxon>Bacillota</taxon>
        <taxon>Clostridia</taxon>
        <taxon>Halanaerobiales</taxon>
        <taxon>Halobacteroidaceae</taxon>
        <taxon>Orenia</taxon>
    </lineage>
</organism>
<evidence type="ECO:0000256" key="4">
    <source>
        <dbReference type="ARBA" id="ARBA00022989"/>
    </source>
</evidence>
<dbReference type="PIRSF" id="PIRSF005355">
    <property type="entry name" value="UBIAD1"/>
    <property type="match status" value="1"/>
</dbReference>
<feature type="transmembrane region" description="Helical" evidence="6">
    <location>
        <begin position="218"/>
        <end position="236"/>
    </location>
</feature>
<proteinExistence type="predicted"/>
<dbReference type="GO" id="GO:0016020">
    <property type="term" value="C:membrane"/>
    <property type="evidence" value="ECO:0007669"/>
    <property type="project" value="UniProtKB-SubCell"/>
</dbReference>
<dbReference type="Gene3D" id="1.20.120.1780">
    <property type="entry name" value="UbiA prenyltransferase"/>
    <property type="match status" value="1"/>
</dbReference>
<dbReference type="CDD" id="cd13962">
    <property type="entry name" value="PT_UbiA_UBIAD1"/>
    <property type="match status" value="1"/>
</dbReference>
<evidence type="ECO:0000313" key="8">
    <source>
        <dbReference type="Proteomes" id="UP000295832"/>
    </source>
</evidence>
<evidence type="ECO:0000256" key="2">
    <source>
        <dbReference type="ARBA" id="ARBA00022679"/>
    </source>
</evidence>
<keyword evidence="4 6" id="KW-1133">Transmembrane helix</keyword>
<sequence length="293" mass="33233">MLTNYWKAWWKALRPFSFTTALIPTILGGLLGWIEGRFSLALFLLVITSGVLLQAGTNLINDYFEFKQGLIGDKANLGISFKDRTPIEKFIFISGILSFASVIPLGLYFIYLRGLPILLLGMIGLWGGYAYTGEPFVYKKKGLGPLLVFFLMGNLMVFGSYYMQTAKLSWYPWLSSIPICLLTSLLLISNELRDIKDDAKHGIKTMSVRLGEKKSIKIFRLIFIITYISQIILVEFNLLSQLSLLTIIISPIGLRLNRLIVANRKKLVFETAYFHLYFGSILIISELLSKFII</sequence>
<dbReference type="AlphaFoldDB" id="A0A4R8H4Z3"/>
<feature type="transmembrane region" description="Helical" evidence="6">
    <location>
        <begin position="12"/>
        <end position="34"/>
    </location>
</feature>
<dbReference type="InterPro" id="IPR026046">
    <property type="entry name" value="UBIAD1"/>
</dbReference>
<evidence type="ECO:0000256" key="5">
    <source>
        <dbReference type="ARBA" id="ARBA00023136"/>
    </source>
</evidence>
<protein>
    <submittedName>
        <fullName evidence="7">1,4-dihydroxy-2-naphthoate prenyltransferase</fullName>
    </submittedName>
</protein>
<dbReference type="GO" id="GO:0009234">
    <property type="term" value="P:menaquinone biosynthetic process"/>
    <property type="evidence" value="ECO:0007669"/>
    <property type="project" value="TreeGrafter"/>
</dbReference>
<name>A0A4R8H4Z3_9FIRM</name>